<proteinExistence type="predicted"/>
<feature type="domain" description="OmpR/PhoB-type" evidence="3">
    <location>
        <begin position="14"/>
        <end position="113"/>
    </location>
</feature>
<keyword evidence="1 2" id="KW-0238">DNA-binding</keyword>
<evidence type="ECO:0000313" key="5">
    <source>
        <dbReference type="Proteomes" id="UP000005143"/>
    </source>
</evidence>
<dbReference type="AlphaFoldDB" id="H0E646"/>
<evidence type="ECO:0000256" key="2">
    <source>
        <dbReference type="PROSITE-ProRule" id="PRU01091"/>
    </source>
</evidence>
<dbReference type="Proteomes" id="UP000005143">
    <property type="component" value="Unassembled WGS sequence"/>
</dbReference>
<dbReference type="GO" id="GO:0003677">
    <property type="term" value="F:DNA binding"/>
    <property type="evidence" value="ECO:0007669"/>
    <property type="project" value="UniProtKB-UniRule"/>
</dbReference>
<evidence type="ECO:0000313" key="4">
    <source>
        <dbReference type="EMBL" id="EHN10815.1"/>
    </source>
</evidence>
<protein>
    <submittedName>
        <fullName evidence="4">Two component transcriptional regulator winged helix family</fullName>
    </submittedName>
</protein>
<dbReference type="EMBL" id="AGUD01000200">
    <property type="protein sequence ID" value="EHN10815.1"/>
    <property type="molecule type" value="Genomic_DNA"/>
</dbReference>
<feature type="DNA-binding region" description="OmpR/PhoB-type" evidence="2">
    <location>
        <begin position="14"/>
        <end position="113"/>
    </location>
</feature>
<evidence type="ECO:0000256" key="1">
    <source>
        <dbReference type="ARBA" id="ARBA00023125"/>
    </source>
</evidence>
<dbReference type="PROSITE" id="PS51755">
    <property type="entry name" value="OMPR_PHOB"/>
    <property type="match status" value="1"/>
</dbReference>
<evidence type="ECO:0000259" key="3">
    <source>
        <dbReference type="PROSITE" id="PS51755"/>
    </source>
</evidence>
<keyword evidence="5" id="KW-1185">Reference proteome</keyword>
<dbReference type="Pfam" id="PF00486">
    <property type="entry name" value="Trans_reg_C"/>
    <property type="match status" value="1"/>
</dbReference>
<sequence length="117" mass="12949">MTRSTDDVRSEGPDGPIRVAQVEIRPQEGLAVVAGRVVSLSVREFELLSALATRSGHVVAREELFSTVWGGPLRRGDRSIDVYVHKLRQKLEAASPGWRFIHTHIGFGYRFAPEPAA</sequence>
<dbReference type="GO" id="GO:0006355">
    <property type="term" value="P:regulation of DNA-templated transcription"/>
    <property type="evidence" value="ECO:0007669"/>
    <property type="project" value="InterPro"/>
</dbReference>
<comment type="caution">
    <text evidence="4">The sequence shown here is derived from an EMBL/GenBank/DDBJ whole genome shotgun (WGS) entry which is preliminary data.</text>
</comment>
<dbReference type="SUPFAM" id="SSF46894">
    <property type="entry name" value="C-terminal effector domain of the bipartite response regulators"/>
    <property type="match status" value="1"/>
</dbReference>
<dbReference type="Gene3D" id="1.10.10.10">
    <property type="entry name" value="Winged helix-like DNA-binding domain superfamily/Winged helix DNA-binding domain"/>
    <property type="match status" value="1"/>
</dbReference>
<organism evidence="4 5">
    <name type="scientific">Patulibacter medicamentivorans</name>
    <dbReference type="NCBI Taxonomy" id="1097667"/>
    <lineage>
        <taxon>Bacteria</taxon>
        <taxon>Bacillati</taxon>
        <taxon>Actinomycetota</taxon>
        <taxon>Thermoleophilia</taxon>
        <taxon>Solirubrobacterales</taxon>
        <taxon>Patulibacteraceae</taxon>
        <taxon>Patulibacter</taxon>
    </lineage>
</organism>
<dbReference type="InterPro" id="IPR036388">
    <property type="entry name" value="WH-like_DNA-bd_sf"/>
</dbReference>
<dbReference type="InterPro" id="IPR016032">
    <property type="entry name" value="Sig_transdc_resp-reg_C-effctor"/>
</dbReference>
<name>H0E646_9ACTN</name>
<dbReference type="CDD" id="cd00383">
    <property type="entry name" value="trans_reg_C"/>
    <property type="match status" value="1"/>
</dbReference>
<gene>
    <name evidence="4" type="ORF">PAI11_22960</name>
</gene>
<dbReference type="GO" id="GO:0000160">
    <property type="term" value="P:phosphorelay signal transduction system"/>
    <property type="evidence" value="ECO:0007669"/>
    <property type="project" value="InterPro"/>
</dbReference>
<dbReference type="InterPro" id="IPR001867">
    <property type="entry name" value="OmpR/PhoB-type_DNA-bd"/>
</dbReference>
<reference evidence="4 5" key="1">
    <citation type="journal article" date="2013" name="Biodegradation">
        <title>Quantitative proteomic analysis of ibuprofen-degrading Patulibacter sp. strain I11.</title>
        <authorList>
            <person name="Almeida B."/>
            <person name="Kjeldal H."/>
            <person name="Lolas I."/>
            <person name="Knudsen A.D."/>
            <person name="Carvalho G."/>
            <person name="Nielsen K.L."/>
            <person name="Barreto Crespo M.T."/>
            <person name="Stensballe A."/>
            <person name="Nielsen J.L."/>
        </authorList>
    </citation>
    <scope>NUCLEOTIDE SEQUENCE [LARGE SCALE GENOMIC DNA]</scope>
    <source>
        <strain evidence="4 5">I11</strain>
    </source>
</reference>
<dbReference type="SMART" id="SM00862">
    <property type="entry name" value="Trans_reg_C"/>
    <property type="match status" value="1"/>
</dbReference>
<accession>H0E646</accession>